<keyword evidence="1" id="KW-0812">Transmembrane</keyword>
<feature type="transmembrane region" description="Helical" evidence="1">
    <location>
        <begin position="32"/>
        <end position="49"/>
    </location>
</feature>
<evidence type="ECO:0000313" key="3">
    <source>
        <dbReference type="Proteomes" id="UP000277811"/>
    </source>
</evidence>
<keyword evidence="1" id="KW-0472">Membrane</keyword>
<dbReference type="RefSeq" id="WP_126720596.1">
    <property type="nucleotide sequence ID" value="NZ_UPPP01000071.1"/>
</dbReference>
<name>A0A498R359_9FIRM</name>
<dbReference type="Proteomes" id="UP000277811">
    <property type="component" value="Unassembled WGS sequence"/>
</dbReference>
<sequence length="89" mass="9743">MFFRLTPMAVAVIAAIIGLSFALPLTVDEQNVFGNVLLAAGYVILIISAQRTLLSDVEKAEQAQASTQNMQRQIDNLQKILAEMPELPE</sequence>
<proteinExistence type="predicted"/>
<dbReference type="AlphaFoldDB" id="A0A498R359"/>
<gene>
    <name evidence="2" type="ORF">LUCI_2320</name>
</gene>
<evidence type="ECO:0000256" key="1">
    <source>
        <dbReference type="SAM" id="Phobius"/>
    </source>
</evidence>
<organism evidence="2 3">
    <name type="scientific">Lucifera butyrica</name>
    <dbReference type="NCBI Taxonomy" id="1351585"/>
    <lineage>
        <taxon>Bacteria</taxon>
        <taxon>Bacillati</taxon>
        <taxon>Bacillota</taxon>
        <taxon>Negativicutes</taxon>
        <taxon>Veillonellales</taxon>
        <taxon>Veillonellaceae</taxon>
        <taxon>Lucifera</taxon>
    </lineage>
</organism>
<dbReference type="EMBL" id="UPPP01000071">
    <property type="protein sequence ID" value="VBB07076.1"/>
    <property type="molecule type" value="Genomic_DNA"/>
</dbReference>
<accession>A0A498R359</accession>
<reference evidence="2 3" key="1">
    <citation type="submission" date="2018-06" db="EMBL/GenBank/DDBJ databases">
        <authorList>
            <person name="Strepis N."/>
        </authorList>
    </citation>
    <scope>NUCLEOTIDE SEQUENCE [LARGE SCALE GENOMIC DNA]</scope>
    <source>
        <strain evidence="2">LUCI</strain>
    </source>
</reference>
<keyword evidence="1" id="KW-1133">Transmembrane helix</keyword>
<keyword evidence="3" id="KW-1185">Reference proteome</keyword>
<evidence type="ECO:0000313" key="2">
    <source>
        <dbReference type="EMBL" id="VBB07076.1"/>
    </source>
</evidence>
<protein>
    <submittedName>
        <fullName evidence="2">Uncharacterized protein</fullName>
    </submittedName>
</protein>